<dbReference type="STRING" id="461836.A0A0L0D5Q3"/>
<feature type="region of interest" description="Disordered" evidence="4">
    <location>
        <begin position="56"/>
        <end position="114"/>
    </location>
</feature>
<dbReference type="GO" id="GO:0005634">
    <property type="term" value="C:nucleus"/>
    <property type="evidence" value="ECO:0007669"/>
    <property type="project" value="UniProtKB-SubCell"/>
</dbReference>
<feature type="compositionally biased region" description="Basic and acidic residues" evidence="4">
    <location>
        <begin position="63"/>
        <end position="74"/>
    </location>
</feature>
<feature type="compositionally biased region" description="Basic residues" evidence="4">
    <location>
        <begin position="486"/>
        <end position="495"/>
    </location>
</feature>
<feature type="compositionally biased region" description="Acidic residues" evidence="4">
    <location>
        <begin position="75"/>
        <end position="87"/>
    </location>
</feature>
<dbReference type="EMBL" id="GL349448">
    <property type="protein sequence ID" value="KNC47679.1"/>
    <property type="molecule type" value="Genomic_DNA"/>
</dbReference>
<dbReference type="Pfam" id="PF16770">
    <property type="entry name" value="RTT107_BRCT_5"/>
    <property type="match status" value="1"/>
</dbReference>
<dbReference type="SMART" id="SM00513">
    <property type="entry name" value="SAP"/>
    <property type="match status" value="1"/>
</dbReference>
<feature type="compositionally biased region" description="Polar residues" evidence="4">
    <location>
        <begin position="206"/>
        <end position="224"/>
    </location>
</feature>
<dbReference type="Proteomes" id="UP000054408">
    <property type="component" value="Unassembled WGS sequence"/>
</dbReference>
<feature type="compositionally biased region" description="Polar residues" evidence="4">
    <location>
        <begin position="143"/>
        <end position="155"/>
    </location>
</feature>
<dbReference type="eggNOG" id="KOG2043">
    <property type="taxonomic scope" value="Eukaryota"/>
</dbReference>
<feature type="domain" description="SAP" evidence="6">
    <location>
        <begin position="421"/>
        <end position="455"/>
    </location>
</feature>
<evidence type="ECO:0000313" key="7">
    <source>
        <dbReference type="EMBL" id="KNC47679.1"/>
    </source>
</evidence>
<sequence length="712" mass="72184">MSDAMEKLDLRVRYVFYFPPDDDEGIRIRFGTMKMRILKGSGRRVAFASDVGLKGLGSSDVGGAKRDDNHHNDDDVIEDDDDGEDSDATLSAEPELEPKSGLHSQPPTAAGNADADAEIDETLATLPVTHTGEPRAVSPTLLVPTTGSKSESGSDATVGDGDSVGALLIPMDCPPPSQPSSLIHAASHSVVISDESSDIALGDNDGSVTDDGQTGSDSEANASSEAPPLVGPGADSEVTLTMHAATASIGSAAGGVPAPPAKPQRSRRRVITDTLDMDDESDESDSSATAGGADRAAATTEAVAMDLVTSDAALDTDDETTDGGEEGSTTAPADAITVSSTAAVGTDLATSNAAVDKDAEIASSGAEDTTTDSVDDVAAAESIVILPAVDPPPPPADPSPAPPASVADAFAAVAGDLSTPPSSLTVAKLKAVCTAAGLSTTGRKADLVSRVAAALPAAAAPASDPTAGPKRKRKRSKKASPPPRAPRAKRAKRAKPNAPAVSKSQATTTVAASPAATSSSAAIAVMLTGITDSEAERMVASLGGSMATEPAGATHLITDKVRRTAKFMACLARGVPIVSDKWLDDSFRAGHALAADTYILRDRPAERKFGFKLQDSLAAAAAHNLFGGLCVYVTPRTVPPPAMLHDIIIVTGGTVCKSKAAALRSAATIVVACDADAAFAAKAASKGHTVVSSEFVLSGLLRYKLEAEAFAM</sequence>
<feature type="compositionally biased region" description="Acidic residues" evidence="4">
    <location>
        <begin position="314"/>
        <end position="325"/>
    </location>
</feature>
<dbReference type="InterPro" id="IPR001357">
    <property type="entry name" value="BRCT_dom"/>
</dbReference>
<dbReference type="SUPFAM" id="SSF68906">
    <property type="entry name" value="SAP domain"/>
    <property type="match status" value="1"/>
</dbReference>
<feature type="region of interest" description="Disordered" evidence="4">
    <location>
        <begin position="126"/>
        <end position="182"/>
    </location>
</feature>
<organism evidence="7 8">
    <name type="scientific">Thecamonas trahens ATCC 50062</name>
    <dbReference type="NCBI Taxonomy" id="461836"/>
    <lineage>
        <taxon>Eukaryota</taxon>
        <taxon>Apusozoa</taxon>
        <taxon>Apusomonadida</taxon>
        <taxon>Apusomonadidae</taxon>
        <taxon>Thecamonas</taxon>
    </lineage>
</organism>
<evidence type="ECO:0000259" key="6">
    <source>
        <dbReference type="PROSITE" id="PS50800"/>
    </source>
</evidence>
<comment type="subcellular location">
    <subcellularLocation>
        <location evidence="1">Nucleus</location>
    </subcellularLocation>
</comment>
<dbReference type="InterPro" id="IPR051579">
    <property type="entry name" value="DDR_Transcriptional_Reg"/>
</dbReference>
<feature type="compositionally biased region" description="Basic residues" evidence="4">
    <location>
        <begin position="469"/>
        <end position="478"/>
    </location>
</feature>
<name>A0A0L0D5Q3_THETB</name>
<evidence type="ECO:0008006" key="9">
    <source>
        <dbReference type="Google" id="ProtNLM"/>
    </source>
</evidence>
<accession>A0A0L0D5Q3</accession>
<proteinExistence type="predicted"/>
<feature type="region of interest" description="Disordered" evidence="4">
    <location>
        <begin position="196"/>
        <end position="338"/>
    </location>
</feature>
<dbReference type="PROSITE" id="PS50172">
    <property type="entry name" value="BRCT"/>
    <property type="match status" value="1"/>
</dbReference>
<dbReference type="CDD" id="cd17744">
    <property type="entry name" value="BRCT_MDC1_rpt1"/>
    <property type="match status" value="1"/>
</dbReference>
<reference evidence="7 8" key="1">
    <citation type="submission" date="2010-05" db="EMBL/GenBank/DDBJ databases">
        <title>The Genome Sequence of Thecamonas trahens ATCC 50062.</title>
        <authorList>
            <consortium name="The Broad Institute Genome Sequencing Platform"/>
            <person name="Russ C."/>
            <person name="Cuomo C."/>
            <person name="Shea T."/>
            <person name="Young S.K."/>
            <person name="Zeng Q."/>
            <person name="Koehrsen M."/>
            <person name="Haas B."/>
            <person name="Borodovsky M."/>
            <person name="Guigo R."/>
            <person name="Alvarado L."/>
            <person name="Berlin A."/>
            <person name="Bochicchio J."/>
            <person name="Borenstein D."/>
            <person name="Chapman S."/>
            <person name="Chen Z."/>
            <person name="Freedman E."/>
            <person name="Gellesch M."/>
            <person name="Goldberg J."/>
            <person name="Griggs A."/>
            <person name="Gujja S."/>
            <person name="Heilman E."/>
            <person name="Heiman D."/>
            <person name="Hepburn T."/>
            <person name="Howarth C."/>
            <person name="Jen D."/>
            <person name="Larson L."/>
            <person name="Mehta T."/>
            <person name="Park D."/>
            <person name="Pearson M."/>
            <person name="Roberts A."/>
            <person name="Saif S."/>
            <person name="Shenoy N."/>
            <person name="Sisk P."/>
            <person name="Stolte C."/>
            <person name="Sykes S."/>
            <person name="Thomson T."/>
            <person name="Walk T."/>
            <person name="White J."/>
            <person name="Yandava C."/>
            <person name="Burger G."/>
            <person name="Gray M.W."/>
            <person name="Holland P.W.H."/>
            <person name="King N."/>
            <person name="Lang F.B.F."/>
            <person name="Roger A.J."/>
            <person name="Ruiz-Trillo I."/>
            <person name="Lander E."/>
            <person name="Nusbaum C."/>
        </authorList>
    </citation>
    <scope>NUCLEOTIDE SEQUENCE [LARGE SCALE GENOMIC DNA]</scope>
    <source>
        <strain evidence="7 8">ATCC 50062</strain>
    </source>
</reference>
<feature type="compositionally biased region" description="Low complexity" evidence="4">
    <location>
        <begin position="286"/>
        <end position="313"/>
    </location>
</feature>
<feature type="domain" description="BRCT" evidence="5">
    <location>
        <begin position="522"/>
        <end position="600"/>
    </location>
</feature>
<evidence type="ECO:0000256" key="1">
    <source>
        <dbReference type="ARBA" id="ARBA00004123"/>
    </source>
</evidence>
<dbReference type="OrthoDB" id="342264at2759"/>
<evidence type="ECO:0000259" key="5">
    <source>
        <dbReference type="PROSITE" id="PS50172"/>
    </source>
</evidence>
<evidence type="ECO:0000256" key="2">
    <source>
        <dbReference type="ARBA" id="ARBA00022763"/>
    </source>
</evidence>
<dbReference type="Gene3D" id="3.40.50.10190">
    <property type="entry name" value="BRCT domain"/>
    <property type="match status" value="2"/>
</dbReference>
<dbReference type="Pfam" id="PF16589">
    <property type="entry name" value="BRCT_2"/>
    <property type="match status" value="1"/>
</dbReference>
<dbReference type="GO" id="GO:0006974">
    <property type="term" value="P:DNA damage response"/>
    <property type="evidence" value="ECO:0007669"/>
    <property type="project" value="UniProtKB-KW"/>
</dbReference>
<dbReference type="SUPFAM" id="SSF52113">
    <property type="entry name" value="BRCT domain"/>
    <property type="match status" value="2"/>
</dbReference>
<dbReference type="AlphaFoldDB" id="A0A0L0D5Q3"/>
<dbReference type="InterPro" id="IPR003034">
    <property type="entry name" value="SAP_dom"/>
</dbReference>
<feature type="compositionally biased region" description="Low complexity" evidence="4">
    <location>
        <begin position="244"/>
        <end position="256"/>
    </location>
</feature>
<keyword evidence="2" id="KW-0227">DNA damage</keyword>
<dbReference type="InterPro" id="IPR036420">
    <property type="entry name" value="BRCT_dom_sf"/>
</dbReference>
<feature type="compositionally biased region" description="Low complexity" evidence="4">
    <location>
        <begin position="496"/>
        <end position="513"/>
    </location>
</feature>
<feature type="compositionally biased region" description="Pro residues" evidence="4">
    <location>
        <begin position="389"/>
        <end position="403"/>
    </location>
</feature>
<dbReference type="SMART" id="SM00292">
    <property type="entry name" value="BRCT"/>
    <property type="match status" value="2"/>
</dbReference>
<feature type="compositionally biased region" description="Acidic residues" evidence="4">
    <location>
        <begin position="275"/>
        <end position="285"/>
    </location>
</feature>
<evidence type="ECO:0000256" key="3">
    <source>
        <dbReference type="ARBA" id="ARBA00023242"/>
    </source>
</evidence>
<dbReference type="PANTHER" id="PTHR23196:SF1">
    <property type="entry name" value="PAX-INTERACTING PROTEIN 1"/>
    <property type="match status" value="1"/>
</dbReference>
<dbReference type="Gene3D" id="1.10.720.30">
    <property type="entry name" value="SAP domain"/>
    <property type="match status" value="1"/>
</dbReference>
<dbReference type="RefSeq" id="XP_013759163.1">
    <property type="nucleotide sequence ID" value="XM_013903709.1"/>
</dbReference>
<feature type="compositionally biased region" description="Low complexity" evidence="4">
    <location>
        <begin position="455"/>
        <end position="468"/>
    </location>
</feature>
<keyword evidence="8" id="KW-1185">Reference proteome</keyword>
<dbReference type="GeneID" id="25563480"/>
<feature type="region of interest" description="Disordered" evidence="4">
    <location>
        <begin position="455"/>
        <end position="513"/>
    </location>
</feature>
<dbReference type="OMA" id="NAKCGRE"/>
<gene>
    <name evidence="7" type="ORF">AMSG_03910</name>
</gene>
<evidence type="ECO:0000256" key="4">
    <source>
        <dbReference type="SAM" id="MobiDB-lite"/>
    </source>
</evidence>
<keyword evidence="3" id="KW-0539">Nucleus</keyword>
<dbReference type="PROSITE" id="PS50800">
    <property type="entry name" value="SAP"/>
    <property type="match status" value="1"/>
</dbReference>
<feature type="region of interest" description="Disordered" evidence="4">
    <location>
        <begin position="386"/>
        <end position="405"/>
    </location>
</feature>
<dbReference type="InterPro" id="IPR036361">
    <property type="entry name" value="SAP_dom_sf"/>
</dbReference>
<evidence type="ECO:0000313" key="8">
    <source>
        <dbReference type="Proteomes" id="UP000054408"/>
    </source>
</evidence>
<protein>
    <recommendedName>
        <fullName evidence="9">BRCT domain-containing protein</fullName>
    </recommendedName>
</protein>
<dbReference type="CDD" id="cd18432">
    <property type="entry name" value="BRCT_PAXIP1_rpt6_like"/>
    <property type="match status" value="1"/>
</dbReference>
<dbReference type="Pfam" id="PF02037">
    <property type="entry name" value="SAP"/>
    <property type="match status" value="1"/>
</dbReference>
<dbReference type="PANTHER" id="PTHR23196">
    <property type="entry name" value="PAX TRANSCRIPTION ACTIVATION DOMAIN INTERACTING PROTEIN"/>
    <property type="match status" value="1"/>
</dbReference>